<evidence type="ECO:0000313" key="2">
    <source>
        <dbReference type="EMBL" id="ACM11199.1"/>
    </source>
</evidence>
<dbReference type="InterPro" id="IPR029066">
    <property type="entry name" value="PLP-binding_barrel"/>
</dbReference>
<dbReference type="Proteomes" id="UP000000441">
    <property type="component" value="Chromosome"/>
</dbReference>
<name>B9J4W9_BACCQ</name>
<dbReference type="SUPFAM" id="SSF51419">
    <property type="entry name" value="PLP-binding barrel"/>
    <property type="match status" value="1"/>
</dbReference>
<dbReference type="PANTHER" id="PTHR28004:SF2">
    <property type="entry name" value="D-SERINE DEHYDRATASE"/>
    <property type="match status" value="1"/>
</dbReference>
<proteinExistence type="predicted"/>
<dbReference type="GO" id="GO:0036088">
    <property type="term" value="P:D-serine catabolic process"/>
    <property type="evidence" value="ECO:0007669"/>
    <property type="project" value="TreeGrafter"/>
</dbReference>
<reference evidence="2 3" key="1">
    <citation type="journal article" date="2009" name="J. Bacteriol.">
        <title>Complete genome sequence of the extremophilic Bacillus cereus strain Q1 with industrial applications.</title>
        <authorList>
            <person name="Xiong Z."/>
            <person name="Jiang Y."/>
            <person name="Qi D."/>
            <person name="Lu H."/>
            <person name="Yang F."/>
            <person name="Yang J."/>
            <person name="Chen L."/>
            <person name="Sun L."/>
            <person name="Xu X."/>
            <person name="Xue Y."/>
            <person name="Zhu Y."/>
            <person name="Jin Q."/>
        </authorList>
    </citation>
    <scope>NUCLEOTIDE SEQUENCE [LARGE SCALE GENOMIC DNA]</scope>
    <source>
        <strain evidence="2 3">Q1</strain>
    </source>
</reference>
<dbReference type="HOGENOM" id="CLU_042383_0_0_9"/>
<evidence type="ECO:0000259" key="1">
    <source>
        <dbReference type="Pfam" id="PF01168"/>
    </source>
</evidence>
<feature type="domain" description="Alanine racemase N-terminal" evidence="1">
    <location>
        <begin position="29"/>
        <end position="210"/>
    </location>
</feature>
<sequence length="402" mass="45209">MYKTYREEERKNVDRGIFKEVPLPCAFLDEVALDRNIQLIIELSGNKKIRIASKSLRSVPVMQKILAANERFQGIMCFSPREALFLIEQGFNDLLLGYPAYDERALHEISLLTKQGLIITCMVDCEDHIVYLEKIAEKSKGCFRVCLDIDMSSRFFKFHFGVKRSPVKDVQGALKIVKRLKESSFLILDGVMGYEAQIAGGGDHIPNQRAKSKVISYLKKKSVLEVKERRGHIVKEIQNLGIELRFVNGGGTGSIKTTEQDHSVSEITIGSAFYAPKLFDYYKEVQFHPAVGFALPVVRKPAPTIYTCLGGGYIASGAIGKDKEPEIWRPNGAKLLALEGAGEVQTPIFYNGEERVEIGDSILFRHSKAGELCERFPFLYRVKEGEIVGEYSTYRGDGQCFL</sequence>
<dbReference type="Gene3D" id="3.20.20.10">
    <property type="entry name" value="Alanine racemase"/>
    <property type="match status" value="1"/>
</dbReference>
<dbReference type="CDD" id="cd06813">
    <property type="entry name" value="PLPDE_III_DSD_D-TA_like_2"/>
    <property type="match status" value="1"/>
</dbReference>
<dbReference type="EMBL" id="CP000227">
    <property type="protein sequence ID" value="ACM11199.1"/>
    <property type="molecule type" value="Genomic_DNA"/>
</dbReference>
<gene>
    <name evidence="2" type="ordered locus">BCQ_0746</name>
</gene>
<dbReference type="KEGG" id="bcq:BCQ_0746"/>
<protein>
    <recommendedName>
        <fullName evidence="1">Alanine racemase N-terminal domain-containing protein</fullName>
    </recommendedName>
</protein>
<dbReference type="AlphaFoldDB" id="B9J4W9"/>
<accession>B9J4W9</accession>
<dbReference type="GO" id="GO:0008721">
    <property type="term" value="F:D-serine ammonia-lyase activity"/>
    <property type="evidence" value="ECO:0007669"/>
    <property type="project" value="TreeGrafter"/>
</dbReference>
<dbReference type="InterPro" id="IPR001608">
    <property type="entry name" value="Ala_racemase_N"/>
</dbReference>
<dbReference type="InterPro" id="IPR051466">
    <property type="entry name" value="D-amino_acid_metab_enzyme"/>
</dbReference>
<organism evidence="2 3">
    <name type="scientific">Bacillus cereus (strain Q1)</name>
    <dbReference type="NCBI Taxonomy" id="361100"/>
    <lineage>
        <taxon>Bacteria</taxon>
        <taxon>Bacillati</taxon>
        <taxon>Bacillota</taxon>
        <taxon>Bacilli</taxon>
        <taxon>Bacillales</taxon>
        <taxon>Bacillaceae</taxon>
        <taxon>Bacillus</taxon>
        <taxon>Bacillus cereus group</taxon>
    </lineage>
</organism>
<dbReference type="Pfam" id="PF01168">
    <property type="entry name" value="Ala_racemase_N"/>
    <property type="match status" value="1"/>
</dbReference>
<evidence type="ECO:0000313" key="3">
    <source>
        <dbReference type="Proteomes" id="UP000000441"/>
    </source>
</evidence>
<dbReference type="PANTHER" id="PTHR28004">
    <property type="entry name" value="ZGC:162816-RELATED"/>
    <property type="match status" value="1"/>
</dbReference>